<evidence type="ECO:0008006" key="3">
    <source>
        <dbReference type="Google" id="ProtNLM"/>
    </source>
</evidence>
<dbReference type="AlphaFoldDB" id="A0A9Q0JDI9"/>
<reference evidence="1" key="1">
    <citation type="submission" date="2022-02" db="EMBL/GenBank/DDBJ databases">
        <authorList>
            <person name="Henning P.M."/>
            <person name="McCubbin A.G."/>
            <person name="Shore J.S."/>
        </authorList>
    </citation>
    <scope>NUCLEOTIDE SEQUENCE</scope>
    <source>
        <strain evidence="1">F60SS</strain>
        <tissue evidence="1">Leaves</tissue>
    </source>
</reference>
<feature type="non-terminal residue" evidence="1">
    <location>
        <position position="1"/>
    </location>
</feature>
<dbReference type="InterPro" id="IPR055298">
    <property type="entry name" value="AtLOH3-like"/>
</dbReference>
<sequence>ILTRRNLQILTRRNSLNLLKFIPLISLQQSSWYLIVNLKVILKICIQIWQLQLFSERTFSVMNTIKSRLRNRMGDELLNDCLVTYVEKDVFNCIENEQIIQRYQNMRPHREQ</sequence>
<gene>
    <name evidence="1" type="ORF">Tsubulata_013409</name>
</gene>
<keyword evidence="2" id="KW-1185">Reference proteome</keyword>
<dbReference type="EMBL" id="JAKUCV010003888">
    <property type="protein sequence ID" value="KAJ4837257.1"/>
    <property type="molecule type" value="Genomic_DNA"/>
</dbReference>
<reference evidence="1" key="2">
    <citation type="journal article" date="2023" name="Plants (Basel)">
        <title>Annotation of the Turnera subulata (Passifloraceae) Draft Genome Reveals the S-Locus Evolved after the Divergence of Turneroideae from Passifloroideae in a Stepwise Manner.</title>
        <authorList>
            <person name="Henning P.M."/>
            <person name="Roalson E.H."/>
            <person name="Mir W."/>
            <person name="McCubbin A.G."/>
            <person name="Shore J.S."/>
        </authorList>
    </citation>
    <scope>NUCLEOTIDE SEQUENCE</scope>
    <source>
        <strain evidence="1">F60SS</strain>
    </source>
</reference>
<name>A0A9Q0JDI9_9ROSI</name>
<organism evidence="1 2">
    <name type="scientific">Turnera subulata</name>
    <dbReference type="NCBI Taxonomy" id="218843"/>
    <lineage>
        <taxon>Eukaryota</taxon>
        <taxon>Viridiplantae</taxon>
        <taxon>Streptophyta</taxon>
        <taxon>Embryophyta</taxon>
        <taxon>Tracheophyta</taxon>
        <taxon>Spermatophyta</taxon>
        <taxon>Magnoliopsida</taxon>
        <taxon>eudicotyledons</taxon>
        <taxon>Gunneridae</taxon>
        <taxon>Pentapetalae</taxon>
        <taxon>rosids</taxon>
        <taxon>fabids</taxon>
        <taxon>Malpighiales</taxon>
        <taxon>Passifloraceae</taxon>
        <taxon>Turnera</taxon>
    </lineage>
</organism>
<protein>
    <recommendedName>
        <fullName evidence="3">HAT C-terminal dimerisation domain-containing protein</fullName>
    </recommendedName>
</protein>
<dbReference type="OrthoDB" id="118159at2759"/>
<comment type="caution">
    <text evidence="1">The sequence shown here is derived from an EMBL/GenBank/DDBJ whole genome shotgun (WGS) entry which is preliminary data.</text>
</comment>
<dbReference type="Proteomes" id="UP001141552">
    <property type="component" value="Unassembled WGS sequence"/>
</dbReference>
<feature type="non-terminal residue" evidence="1">
    <location>
        <position position="112"/>
    </location>
</feature>
<evidence type="ECO:0000313" key="1">
    <source>
        <dbReference type="EMBL" id="KAJ4837257.1"/>
    </source>
</evidence>
<dbReference type="PANTHER" id="PTHR11697">
    <property type="entry name" value="GENERAL TRANSCRIPTION FACTOR 2-RELATED ZINC FINGER PROTEIN"/>
    <property type="match status" value="1"/>
</dbReference>
<dbReference type="PANTHER" id="PTHR11697:SF230">
    <property type="entry name" value="ZINC FINGER, MYM DOMAIN CONTAINING 1"/>
    <property type="match status" value="1"/>
</dbReference>
<accession>A0A9Q0JDI9</accession>
<evidence type="ECO:0000313" key="2">
    <source>
        <dbReference type="Proteomes" id="UP001141552"/>
    </source>
</evidence>
<proteinExistence type="predicted"/>